<feature type="compositionally biased region" description="Basic and acidic residues" evidence="1">
    <location>
        <begin position="76"/>
        <end position="85"/>
    </location>
</feature>
<keyword evidence="3" id="KW-1185">Reference proteome</keyword>
<gene>
    <name evidence="2" type="ORF">M421DRAFT_214197</name>
</gene>
<dbReference type="RefSeq" id="XP_033446584.1">
    <property type="nucleotide sequence ID" value="XM_033588246.1"/>
</dbReference>
<feature type="region of interest" description="Disordered" evidence="1">
    <location>
        <begin position="67"/>
        <end position="86"/>
    </location>
</feature>
<organism evidence="2 3">
    <name type="scientific">Didymella exigua CBS 183.55</name>
    <dbReference type="NCBI Taxonomy" id="1150837"/>
    <lineage>
        <taxon>Eukaryota</taxon>
        <taxon>Fungi</taxon>
        <taxon>Dikarya</taxon>
        <taxon>Ascomycota</taxon>
        <taxon>Pezizomycotina</taxon>
        <taxon>Dothideomycetes</taxon>
        <taxon>Pleosporomycetidae</taxon>
        <taxon>Pleosporales</taxon>
        <taxon>Pleosporineae</taxon>
        <taxon>Didymellaceae</taxon>
        <taxon>Didymella</taxon>
    </lineage>
</organism>
<proteinExistence type="predicted"/>
<dbReference type="GeneID" id="54345893"/>
<name>A0A6A5RF54_9PLEO</name>
<dbReference type="AlphaFoldDB" id="A0A6A5RF54"/>
<reference evidence="2" key="1">
    <citation type="journal article" date="2020" name="Stud. Mycol.">
        <title>101 Dothideomycetes genomes: a test case for predicting lifestyles and emergence of pathogens.</title>
        <authorList>
            <person name="Haridas S."/>
            <person name="Albert R."/>
            <person name="Binder M."/>
            <person name="Bloem J."/>
            <person name="Labutti K."/>
            <person name="Salamov A."/>
            <person name="Andreopoulos B."/>
            <person name="Baker S."/>
            <person name="Barry K."/>
            <person name="Bills G."/>
            <person name="Bluhm B."/>
            <person name="Cannon C."/>
            <person name="Castanera R."/>
            <person name="Culley D."/>
            <person name="Daum C."/>
            <person name="Ezra D."/>
            <person name="Gonzalez J."/>
            <person name="Henrissat B."/>
            <person name="Kuo A."/>
            <person name="Liang C."/>
            <person name="Lipzen A."/>
            <person name="Lutzoni F."/>
            <person name="Magnuson J."/>
            <person name="Mondo S."/>
            <person name="Nolan M."/>
            <person name="Ohm R."/>
            <person name="Pangilinan J."/>
            <person name="Park H.-J."/>
            <person name="Ramirez L."/>
            <person name="Alfaro M."/>
            <person name="Sun H."/>
            <person name="Tritt A."/>
            <person name="Yoshinaga Y."/>
            <person name="Zwiers L.-H."/>
            <person name="Turgeon B."/>
            <person name="Goodwin S."/>
            <person name="Spatafora J."/>
            <person name="Crous P."/>
            <person name="Grigoriev I."/>
        </authorList>
    </citation>
    <scope>NUCLEOTIDE SEQUENCE</scope>
    <source>
        <strain evidence="2">CBS 183.55</strain>
    </source>
</reference>
<dbReference type="EMBL" id="ML978977">
    <property type="protein sequence ID" value="KAF1926332.1"/>
    <property type="molecule type" value="Genomic_DNA"/>
</dbReference>
<sequence>MAGRKRRKAVNERINQYRATASRPNFGSRIERERASKNPRRAVAGLLSGGWVVDGYLVNRSNSRQTWLRGRSGSTNEDRANENRTRTKTVQEIVVVVVASICSNSVLEE</sequence>
<evidence type="ECO:0000313" key="2">
    <source>
        <dbReference type="EMBL" id="KAF1926332.1"/>
    </source>
</evidence>
<evidence type="ECO:0000313" key="3">
    <source>
        <dbReference type="Proteomes" id="UP000800082"/>
    </source>
</evidence>
<protein>
    <submittedName>
        <fullName evidence="2">Uncharacterized protein</fullName>
    </submittedName>
</protein>
<dbReference type="Proteomes" id="UP000800082">
    <property type="component" value="Unassembled WGS sequence"/>
</dbReference>
<accession>A0A6A5RF54</accession>
<evidence type="ECO:0000256" key="1">
    <source>
        <dbReference type="SAM" id="MobiDB-lite"/>
    </source>
</evidence>